<sequence length="691" mass="71062">MAVQRAASTREFTLRTVILGGLITLVFTAANVYLGLKVGLTFATSIPAAVISMAILRNFKDHTIAENNIVQTIASAAGTLSAIIFVLPGLVMIGWWSGFPYWETAALCAIGGILGVMYSIPLRRALVTHSDLPYPEGVAAAEVLKVGDTHAQDSVNDLSSINDGDQSSLVSSTEVTEPTTSSAVDENRMGLRMIILGGLASGGYALLAALKTVASEISAAFRIGSGGTMIGGSLSLALIGVGHLVGLSVGFAMVVGLLISYGVLLPLRTAGHIPPGTGASGLESIVSDTFSSDVRFIGAGTMAVAAVWTLIKITGPITKGIKDSLVSSRARHSGKTVDITEQDIPFPVVAGVTLFSMIPIGLLLWLFVKDTSIAHHTGGLIAISIIYTLLVGLVVASICGYMAGLIGASNSPISGVGIIVVISAALLIKVAMGAESHSHSDVLIAYTLFTSAVVFGVATISNDNLQDLKTGQLVGATPWKQQVALVVGVLFGSAIIPPVLQLMMSGFGFAGAPGAGDDALAAPQAALLSSVAQGIFGNSLDWSLIGLGAVIGVVVVIINEILSATSHGKYSLPGLAVGMGMYLPSALTVIIPIGALIGYFYNRWAKKQRNPELARRLGVLLATGLIVGESLFGVLNAGIIAAAGDSDVLAIAPKEWEPGAAVCGVVLFIVCIGCAYRYSRILARASSTRES</sequence>
<feature type="transmembrane region" description="Helical" evidence="7">
    <location>
        <begin position="659"/>
        <end position="679"/>
    </location>
</feature>
<keyword evidence="3 7" id="KW-0812">Transmembrane</keyword>
<name>A0ABS9HNR3_9CORY</name>
<feature type="transmembrane region" description="Helical" evidence="7">
    <location>
        <begin position="294"/>
        <end position="311"/>
    </location>
</feature>
<feature type="transmembrane region" description="Helical" evidence="7">
    <location>
        <begin position="344"/>
        <end position="368"/>
    </location>
</feature>
<feature type="transmembrane region" description="Helical" evidence="7">
    <location>
        <begin position="12"/>
        <end position="34"/>
    </location>
</feature>
<dbReference type="RefSeq" id="WP_046202106.1">
    <property type="nucleotide sequence ID" value="NZ_JAGSOA010000003.1"/>
</dbReference>
<dbReference type="InterPro" id="IPR045035">
    <property type="entry name" value="YSL-like"/>
</dbReference>
<keyword evidence="5 7" id="KW-0472">Membrane</keyword>
<keyword evidence="9" id="KW-1185">Reference proteome</keyword>
<dbReference type="NCBIfam" id="TIGR00733">
    <property type="entry name" value="OPT family oligopeptide transporter"/>
    <property type="match status" value="1"/>
</dbReference>
<reference evidence="8 9" key="1">
    <citation type="submission" date="2022-01" db="EMBL/GenBank/DDBJ databases">
        <title>Identification and Characterization of Corynebacterium sp.</title>
        <authorList>
            <person name="Luo Q."/>
            <person name="Qu P."/>
            <person name="Chen Q."/>
        </authorList>
    </citation>
    <scope>NUCLEOTIDE SEQUENCE [LARGE SCALE GENOMIC DNA]</scope>
    <source>
        <strain evidence="8 9">MC-12</strain>
    </source>
</reference>
<evidence type="ECO:0000313" key="9">
    <source>
        <dbReference type="Proteomes" id="UP001200604"/>
    </source>
</evidence>
<dbReference type="GeneID" id="92727727"/>
<feature type="compositionally biased region" description="Polar residues" evidence="6">
    <location>
        <begin position="157"/>
        <end position="166"/>
    </location>
</feature>
<feature type="transmembrane region" description="Helical" evidence="7">
    <location>
        <begin position="443"/>
        <end position="461"/>
    </location>
</feature>
<dbReference type="NCBIfam" id="TIGR00728">
    <property type="entry name" value="OPT_sfam"/>
    <property type="match status" value="1"/>
</dbReference>
<gene>
    <name evidence="8" type="ORF">L3H44_08750</name>
</gene>
<feature type="transmembrane region" description="Helical" evidence="7">
    <location>
        <begin position="101"/>
        <end position="120"/>
    </location>
</feature>
<keyword evidence="2" id="KW-0813">Transport</keyword>
<feature type="transmembrane region" description="Helical" evidence="7">
    <location>
        <begin position="481"/>
        <end position="500"/>
    </location>
</feature>
<dbReference type="Pfam" id="PF03169">
    <property type="entry name" value="OPT"/>
    <property type="match status" value="1"/>
</dbReference>
<proteinExistence type="predicted"/>
<dbReference type="PANTHER" id="PTHR31645">
    <property type="entry name" value="OLIGOPEPTIDE TRANSPORTER YGL114W-RELATED"/>
    <property type="match status" value="1"/>
</dbReference>
<evidence type="ECO:0000256" key="1">
    <source>
        <dbReference type="ARBA" id="ARBA00004141"/>
    </source>
</evidence>
<comment type="subcellular location">
    <subcellularLocation>
        <location evidence="1">Membrane</location>
        <topology evidence="1">Multi-pass membrane protein</topology>
    </subcellularLocation>
</comment>
<feature type="transmembrane region" description="Helical" evidence="7">
    <location>
        <begin position="234"/>
        <end position="259"/>
    </location>
</feature>
<evidence type="ECO:0000256" key="4">
    <source>
        <dbReference type="ARBA" id="ARBA00022989"/>
    </source>
</evidence>
<feature type="transmembrane region" description="Helical" evidence="7">
    <location>
        <begin position="412"/>
        <end position="431"/>
    </location>
</feature>
<feature type="transmembrane region" description="Helical" evidence="7">
    <location>
        <begin position="613"/>
        <end position="639"/>
    </location>
</feature>
<dbReference type="InterPro" id="IPR004814">
    <property type="entry name" value="Oligopep_transpt"/>
</dbReference>
<evidence type="ECO:0000256" key="2">
    <source>
        <dbReference type="ARBA" id="ARBA00022448"/>
    </source>
</evidence>
<evidence type="ECO:0000256" key="6">
    <source>
        <dbReference type="SAM" id="MobiDB-lite"/>
    </source>
</evidence>
<evidence type="ECO:0000313" key="8">
    <source>
        <dbReference type="EMBL" id="MCF6774490.1"/>
    </source>
</evidence>
<feature type="transmembrane region" description="Helical" evidence="7">
    <location>
        <begin position="194"/>
        <end position="214"/>
    </location>
</feature>
<dbReference type="Proteomes" id="UP001200604">
    <property type="component" value="Unassembled WGS sequence"/>
</dbReference>
<feature type="region of interest" description="Disordered" evidence="6">
    <location>
        <begin position="157"/>
        <end position="182"/>
    </location>
</feature>
<feature type="transmembrane region" description="Helical" evidence="7">
    <location>
        <begin position="542"/>
        <end position="562"/>
    </location>
</feature>
<feature type="transmembrane region" description="Helical" evidence="7">
    <location>
        <begin position="380"/>
        <end position="406"/>
    </location>
</feature>
<evidence type="ECO:0000256" key="7">
    <source>
        <dbReference type="SAM" id="Phobius"/>
    </source>
</evidence>
<dbReference type="EMBL" id="JAKJKU010000004">
    <property type="protein sequence ID" value="MCF6774490.1"/>
    <property type="molecule type" value="Genomic_DNA"/>
</dbReference>
<feature type="transmembrane region" description="Helical" evidence="7">
    <location>
        <begin position="582"/>
        <end position="601"/>
    </location>
</feature>
<evidence type="ECO:0000256" key="3">
    <source>
        <dbReference type="ARBA" id="ARBA00022692"/>
    </source>
</evidence>
<dbReference type="PANTHER" id="PTHR31645:SF0">
    <property type="entry name" value="OLIGOPEPTIDE TRANSPORTER YGL114W-RELATED"/>
    <property type="match status" value="1"/>
</dbReference>
<comment type="caution">
    <text evidence="8">The sequence shown here is derived from an EMBL/GenBank/DDBJ whole genome shotgun (WGS) entry which is preliminary data.</text>
</comment>
<feature type="transmembrane region" description="Helical" evidence="7">
    <location>
        <begin position="40"/>
        <end position="57"/>
    </location>
</feature>
<protein>
    <submittedName>
        <fullName evidence="8">Oligopeptide transporter, OPT family</fullName>
    </submittedName>
</protein>
<feature type="compositionally biased region" description="Low complexity" evidence="6">
    <location>
        <begin position="167"/>
        <end position="182"/>
    </location>
</feature>
<keyword evidence="4 7" id="KW-1133">Transmembrane helix</keyword>
<organism evidence="8 9">
    <name type="scientific">Corynebacterium parakroppenstedtii</name>
    <dbReference type="NCBI Taxonomy" id="2828363"/>
    <lineage>
        <taxon>Bacteria</taxon>
        <taxon>Bacillati</taxon>
        <taxon>Actinomycetota</taxon>
        <taxon>Actinomycetes</taxon>
        <taxon>Mycobacteriales</taxon>
        <taxon>Corynebacteriaceae</taxon>
        <taxon>Corynebacterium</taxon>
    </lineage>
</organism>
<accession>A0ABS9HNR3</accession>
<feature type="transmembrane region" description="Helical" evidence="7">
    <location>
        <begin position="69"/>
        <end position="95"/>
    </location>
</feature>
<dbReference type="InterPro" id="IPR004813">
    <property type="entry name" value="OPT"/>
</dbReference>
<evidence type="ECO:0000256" key="5">
    <source>
        <dbReference type="ARBA" id="ARBA00023136"/>
    </source>
</evidence>